<dbReference type="SUPFAM" id="SSF48179">
    <property type="entry name" value="6-phosphogluconate dehydrogenase C-terminal domain-like"/>
    <property type="match status" value="1"/>
</dbReference>
<dbReference type="Gene3D" id="1.10.1040.10">
    <property type="entry name" value="N-(1-d-carboxylethyl)-l-norvaline Dehydrogenase, domain 2"/>
    <property type="match status" value="1"/>
</dbReference>
<evidence type="ECO:0000259" key="5">
    <source>
        <dbReference type="Pfam" id="PF03446"/>
    </source>
</evidence>
<dbReference type="InterPro" id="IPR008927">
    <property type="entry name" value="6-PGluconate_DH-like_C_sf"/>
</dbReference>
<dbReference type="Pfam" id="PF14833">
    <property type="entry name" value="NAD_binding_11"/>
    <property type="match status" value="1"/>
</dbReference>
<comment type="similarity">
    <text evidence="1">Belongs to the HIBADH-related family.</text>
</comment>
<dbReference type="InterPro" id="IPR029154">
    <property type="entry name" value="HIBADH-like_NADP-bd"/>
</dbReference>
<evidence type="ECO:0000313" key="8">
    <source>
        <dbReference type="Proteomes" id="UP000051835"/>
    </source>
</evidence>
<evidence type="ECO:0000256" key="4">
    <source>
        <dbReference type="PIRSR" id="PIRSR000103-1"/>
    </source>
</evidence>
<protein>
    <submittedName>
        <fullName evidence="7">3-hydroxyisobutyrate dehydrogenase</fullName>
    </submittedName>
</protein>
<dbReference type="Gene3D" id="3.40.50.720">
    <property type="entry name" value="NAD(P)-binding Rossmann-like Domain"/>
    <property type="match status" value="1"/>
</dbReference>
<dbReference type="PANTHER" id="PTHR43060:SF15">
    <property type="entry name" value="3-HYDROXYISOBUTYRATE DEHYDROGENASE-LIKE 1, MITOCHONDRIAL-RELATED"/>
    <property type="match status" value="1"/>
</dbReference>
<gene>
    <name evidence="7" type="ORF">FD37_GL000288</name>
</gene>
<proteinExistence type="inferred from homology"/>
<feature type="domain" description="6-phosphogluconate dehydrogenase NADP-binding" evidence="5">
    <location>
        <begin position="26"/>
        <end position="185"/>
    </location>
</feature>
<dbReference type="Proteomes" id="UP000051835">
    <property type="component" value="Unassembled WGS sequence"/>
</dbReference>
<feature type="domain" description="3-hydroxyisobutyrate dehydrogenase-like NAD-binding" evidence="6">
    <location>
        <begin position="188"/>
        <end position="308"/>
    </location>
</feature>
<feature type="active site" evidence="4">
    <location>
        <position position="194"/>
    </location>
</feature>
<dbReference type="EMBL" id="AZFC01000035">
    <property type="protein sequence ID" value="KRL46814.1"/>
    <property type="molecule type" value="Genomic_DNA"/>
</dbReference>
<dbReference type="PANTHER" id="PTHR43060">
    <property type="entry name" value="3-HYDROXYISOBUTYRATE DEHYDROGENASE-LIKE 1, MITOCHONDRIAL-RELATED"/>
    <property type="match status" value="1"/>
</dbReference>
<organism evidence="7 8">
    <name type="scientific">Levilactobacillus spicheri DSM 15429</name>
    <dbReference type="NCBI Taxonomy" id="1423805"/>
    <lineage>
        <taxon>Bacteria</taxon>
        <taxon>Bacillati</taxon>
        <taxon>Bacillota</taxon>
        <taxon>Bacilli</taxon>
        <taxon>Lactobacillales</taxon>
        <taxon>Lactobacillaceae</taxon>
        <taxon>Levilactobacillus</taxon>
    </lineage>
</organism>
<evidence type="ECO:0000313" key="7">
    <source>
        <dbReference type="EMBL" id="KRL46814.1"/>
    </source>
</evidence>
<dbReference type="AlphaFoldDB" id="A0A0R1QRC5"/>
<dbReference type="PATRIC" id="fig|1423805.4.peg.294"/>
<comment type="caution">
    <text evidence="7">The sequence shown here is derived from an EMBL/GenBank/DDBJ whole genome shotgun (WGS) entry which is preliminary data.</text>
</comment>
<dbReference type="GO" id="GO:0051287">
    <property type="term" value="F:NAD binding"/>
    <property type="evidence" value="ECO:0007669"/>
    <property type="project" value="InterPro"/>
</dbReference>
<keyword evidence="2" id="KW-0560">Oxidoreductase</keyword>
<dbReference type="GO" id="GO:0016491">
    <property type="term" value="F:oxidoreductase activity"/>
    <property type="evidence" value="ECO:0007669"/>
    <property type="project" value="UniProtKB-KW"/>
</dbReference>
<dbReference type="Pfam" id="PF03446">
    <property type="entry name" value="NAD_binding_2"/>
    <property type="match status" value="1"/>
</dbReference>
<dbReference type="InterPro" id="IPR006115">
    <property type="entry name" value="6PGDH_NADP-bd"/>
</dbReference>
<dbReference type="PIRSF" id="PIRSF000103">
    <property type="entry name" value="HIBADH"/>
    <property type="match status" value="1"/>
</dbReference>
<evidence type="ECO:0000256" key="3">
    <source>
        <dbReference type="ARBA" id="ARBA00023027"/>
    </source>
</evidence>
<evidence type="ECO:0000256" key="1">
    <source>
        <dbReference type="ARBA" id="ARBA00009080"/>
    </source>
</evidence>
<reference evidence="7 8" key="1">
    <citation type="journal article" date="2015" name="Genome Announc.">
        <title>Expanding the biotechnology potential of lactobacilli through comparative genomics of 213 strains and associated genera.</title>
        <authorList>
            <person name="Sun Z."/>
            <person name="Harris H.M."/>
            <person name="McCann A."/>
            <person name="Guo C."/>
            <person name="Argimon S."/>
            <person name="Zhang W."/>
            <person name="Yang X."/>
            <person name="Jeffery I.B."/>
            <person name="Cooney J.C."/>
            <person name="Kagawa T.F."/>
            <person name="Liu W."/>
            <person name="Song Y."/>
            <person name="Salvetti E."/>
            <person name="Wrobel A."/>
            <person name="Rasinkangas P."/>
            <person name="Parkhill J."/>
            <person name="Rea M.C."/>
            <person name="O'Sullivan O."/>
            <person name="Ritari J."/>
            <person name="Douillard F.P."/>
            <person name="Paul Ross R."/>
            <person name="Yang R."/>
            <person name="Briner A.E."/>
            <person name="Felis G.E."/>
            <person name="de Vos W.M."/>
            <person name="Barrangou R."/>
            <person name="Klaenhammer T.R."/>
            <person name="Caufield P.W."/>
            <person name="Cui Y."/>
            <person name="Zhang H."/>
            <person name="O'Toole P.W."/>
        </authorList>
    </citation>
    <scope>NUCLEOTIDE SEQUENCE [LARGE SCALE GENOMIC DNA]</scope>
    <source>
        <strain evidence="7 8">DSM 15429</strain>
    </source>
</reference>
<dbReference type="InterPro" id="IPR015815">
    <property type="entry name" value="HIBADH-related"/>
</dbReference>
<accession>A0A0R1QRC5</accession>
<dbReference type="InterPro" id="IPR036291">
    <property type="entry name" value="NAD(P)-bd_dom_sf"/>
</dbReference>
<keyword evidence="3" id="KW-0520">NAD</keyword>
<evidence type="ECO:0000259" key="6">
    <source>
        <dbReference type="Pfam" id="PF14833"/>
    </source>
</evidence>
<dbReference type="SUPFAM" id="SSF51735">
    <property type="entry name" value="NAD(P)-binding Rossmann-fold domains"/>
    <property type="match status" value="1"/>
</dbReference>
<evidence type="ECO:0000256" key="2">
    <source>
        <dbReference type="ARBA" id="ARBA00023002"/>
    </source>
</evidence>
<dbReference type="GO" id="GO:0050661">
    <property type="term" value="F:NADP binding"/>
    <property type="evidence" value="ECO:0007669"/>
    <property type="project" value="InterPro"/>
</dbReference>
<dbReference type="InterPro" id="IPR013328">
    <property type="entry name" value="6PGD_dom2"/>
</dbReference>
<name>A0A0R1QRC5_9LACO</name>
<sequence>MGPNLRRAGHRTGIMEEDDKEVDSMQIGFIGTGVMGTGIIKNLLKAGHSVTVYNRTKAHAQPVLDAGATWVGSPKAVAAASQVTMTMVGYPQDVEDVYTGENGIFAGAQPDSLVVDMTTSTPTLAVKLTKMAHEQHLLALDAPVSGGDVGAQNATLTVMVGGDKSAYDRLLPVFQQIGQRVNYFGLAGKGQHTKMANQIMIAGTMTGLTEMLVYAKAADLDLPEVLTTLSSGGADNWSMENYVPRILKGDYTPGFFAKHFLKDLRIALQEADRMHLDLPATRQAKQLYETMVDDRGLGNDGTQGLIKLYEQPQD</sequence>